<proteinExistence type="predicted"/>
<dbReference type="EMBL" id="CAESAQ020000078">
    <property type="protein sequence ID" value="CAB5504535.1"/>
    <property type="molecule type" value="Genomic_DNA"/>
</dbReference>
<dbReference type="Proteomes" id="UP000643672">
    <property type="component" value="Unassembled WGS sequence"/>
</dbReference>
<name>A0A8H9CGI6_9GAMM</name>
<reference evidence="2 3" key="1">
    <citation type="submission" date="2020-05" db="EMBL/GenBank/DDBJ databases">
        <authorList>
            <person name="Petersen J."/>
            <person name="Sayavedra L."/>
        </authorList>
    </citation>
    <scope>NUCLEOTIDE SEQUENCE [LARGE SCALE GENOMIC DNA]</scope>
    <source>
        <strain evidence="2">B thermophilus SOXS</strain>
    </source>
</reference>
<keyword evidence="1" id="KW-0472">Membrane</keyword>
<organism evidence="2 3">
    <name type="scientific">Bathymodiolus thermophilus thioautotrophic gill symbiont</name>
    <dbReference type="NCBI Taxonomy" id="2360"/>
    <lineage>
        <taxon>Bacteria</taxon>
        <taxon>Pseudomonadati</taxon>
        <taxon>Pseudomonadota</taxon>
        <taxon>Gammaproteobacteria</taxon>
        <taxon>sulfur-oxidizing symbionts</taxon>
    </lineage>
</organism>
<dbReference type="AlphaFoldDB" id="A0A8H9CGI6"/>
<feature type="transmembrane region" description="Helical" evidence="1">
    <location>
        <begin position="6"/>
        <end position="26"/>
    </location>
</feature>
<evidence type="ECO:0000313" key="3">
    <source>
        <dbReference type="Proteomes" id="UP000643672"/>
    </source>
</evidence>
<gene>
    <name evidence="2" type="ORF">THERMOS_1976</name>
</gene>
<accession>A0A8H9CGI6</accession>
<keyword evidence="1" id="KW-0812">Transmembrane</keyword>
<sequence length="74" mass="8605">MANKSVVLWVSTSPLLIYLNFVLAKLKLGLLSCEGRWKEYQMDNKWIFDDCSYFNTIFENSISPTYHPSFLCCA</sequence>
<comment type="caution">
    <text evidence="2">The sequence shown here is derived from an EMBL/GenBank/DDBJ whole genome shotgun (WGS) entry which is preliminary data.</text>
</comment>
<evidence type="ECO:0000313" key="2">
    <source>
        <dbReference type="EMBL" id="CAB5504535.1"/>
    </source>
</evidence>
<protein>
    <submittedName>
        <fullName evidence="2">Uncharacterized protein</fullName>
    </submittedName>
</protein>
<dbReference type="RefSeq" id="WP_180334657.1">
    <property type="nucleotide sequence ID" value="NZ_FQNS01000045.1"/>
</dbReference>
<keyword evidence="1" id="KW-1133">Transmembrane helix</keyword>
<keyword evidence="3" id="KW-1185">Reference proteome</keyword>
<evidence type="ECO:0000256" key="1">
    <source>
        <dbReference type="SAM" id="Phobius"/>
    </source>
</evidence>